<organism evidence="1">
    <name type="scientific">Lepeophtheirus salmonis</name>
    <name type="common">Salmon louse</name>
    <name type="synonym">Caligus salmonis</name>
    <dbReference type="NCBI Taxonomy" id="72036"/>
    <lineage>
        <taxon>Eukaryota</taxon>
        <taxon>Metazoa</taxon>
        <taxon>Ecdysozoa</taxon>
        <taxon>Arthropoda</taxon>
        <taxon>Crustacea</taxon>
        <taxon>Multicrustacea</taxon>
        <taxon>Hexanauplia</taxon>
        <taxon>Copepoda</taxon>
        <taxon>Siphonostomatoida</taxon>
        <taxon>Caligidae</taxon>
        <taxon>Lepeophtheirus</taxon>
    </lineage>
</organism>
<dbReference type="EMBL" id="HACA01000439">
    <property type="protein sequence ID" value="CDW17800.1"/>
    <property type="molecule type" value="Transcribed_RNA"/>
</dbReference>
<name>A0A0K2SWB2_LEPSM</name>
<accession>A0A0K2SWB2</accession>
<proteinExistence type="predicted"/>
<protein>
    <submittedName>
        <fullName evidence="1">Uncharacterized protein</fullName>
    </submittedName>
</protein>
<evidence type="ECO:0000313" key="1">
    <source>
        <dbReference type="EMBL" id="CDW17800.1"/>
    </source>
</evidence>
<reference evidence="1" key="1">
    <citation type="submission" date="2014-05" db="EMBL/GenBank/DDBJ databases">
        <authorList>
            <person name="Chronopoulou M."/>
        </authorList>
    </citation>
    <scope>NUCLEOTIDE SEQUENCE</scope>
    <source>
        <tissue evidence="1">Whole organism</tissue>
    </source>
</reference>
<sequence length="36" mass="4166">MVVVGFELEIQLFVQRSHGGAVKVVLCGRHEWRKKE</sequence>
<dbReference type="AlphaFoldDB" id="A0A0K2SWB2"/>